<dbReference type="Pfam" id="PF00293">
    <property type="entry name" value="NUDIX"/>
    <property type="match status" value="1"/>
</dbReference>
<comment type="cofactor">
    <cofactor evidence="1">
        <name>Mg(2+)</name>
        <dbReference type="ChEBI" id="CHEBI:18420"/>
    </cofactor>
</comment>
<dbReference type="InterPro" id="IPR000086">
    <property type="entry name" value="NUDIX_hydrolase_dom"/>
</dbReference>
<evidence type="ECO:0000313" key="4">
    <source>
        <dbReference type="EMBL" id="MBC8748679.1"/>
    </source>
</evidence>
<accession>A0ABR7PQW8</accession>
<evidence type="ECO:0000259" key="3">
    <source>
        <dbReference type="PROSITE" id="PS51462"/>
    </source>
</evidence>
<dbReference type="InterPro" id="IPR015797">
    <property type="entry name" value="NUDIX_hydrolase-like_dom_sf"/>
</dbReference>
<evidence type="ECO:0000256" key="1">
    <source>
        <dbReference type="ARBA" id="ARBA00001946"/>
    </source>
</evidence>
<dbReference type="SUPFAM" id="SSF55811">
    <property type="entry name" value="Nudix"/>
    <property type="match status" value="1"/>
</dbReference>
<sequence length="134" mass="15045">MNSAKIVKCAAAIIREKSLLLTRKQGTDTFISPGGKPLSGESCLDCLCREIREELNIEVSKQSYLGQFSGTSTFEDLPIEMNVYLVEIEGEPRAGMEIDELMWYRSDNARQDLKIGSIFRDSIIPLLTSKRLIV</sequence>
<feature type="domain" description="Nudix hydrolase" evidence="3">
    <location>
        <begin position="4"/>
        <end position="126"/>
    </location>
</feature>
<reference evidence="4 5" key="1">
    <citation type="submission" date="2019-09" db="EMBL/GenBank/DDBJ databases">
        <title>Paraburkholderia podalyriae sp. nov., A South African Podalyria-associated rhizobium.</title>
        <authorList>
            <person name="Mavima L."/>
            <person name="Beukes C.W."/>
            <person name="Palmer M."/>
            <person name="De Meyer S.E."/>
            <person name="James E.K."/>
            <person name="Maluk M."/>
            <person name="Avontuur J.R."/>
            <person name="Chan W.Y."/>
            <person name="Venter S.N."/>
            <person name="Steenkamp E.T."/>
        </authorList>
    </citation>
    <scope>NUCLEOTIDE SEQUENCE [LARGE SCALE GENOMIC DNA]</scope>
    <source>
        <strain evidence="4 5">WC7.3b</strain>
    </source>
</reference>
<dbReference type="RefSeq" id="WP_187635727.1">
    <property type="nucleotide sequence ID" value="NZ_VZQQ01000015.1"/>
</dbReference>
<keyword evidence="2" id="KW-0378">Hydrolase</keyword>
<dbReference type="CDD" id="cd04690">
    <property type="entry name" value="NUDIX_Hydrolase"/>
    <property type="match status" value="1"/>
</dbReference>
<comment type="caution">
    <text evidence="4">The sequence shown here is derived from an EMBL/GenBank/DDBJ whole genome shotgun (WGS) entry which is preliminary data.</text>
</comment>
<dbReference type="PROSITE" id="PS00893">
    <property type="entry name" value="NUDIX_BOX"/>
    <property type="match status" value="1"/>
</dbReference>
<keyword evidence="5" id="KW-1185">Reference proteome</keyword>
<evidence type="ECO:0000313" key="5">
    <source>
        <dbReference type="Proteomes" id="UP000736373"/>
    </source>
</evidence>
<organism evidence="4 5">
    <name type="scientific">Paraburkholderia podalyriae</name>
    <dbReference type="NCBI Taxonomy" id="1938811"/>
    <lineage>
        <taxon>Bacteria</taxon>
        <taxon>Pseudomonadati</taxon>
        <taxon>Pseudomonadota</taxon>
        <taxon>Betaproteobacteria</taxon>
        <taxon>Burkholderiales</taxon>
        <taxon>Burkholderiaceae</taxon>
        <taxon>Paraburkholderia</taxon>
    </lineage>
</organism>
<gene>
    <name evidence="4" type="ORF">F6X42_19380</name>
</gene>
<name>A0ABR7PQW8_9BURK</name>
<dbReference type="Proteomes" id="UP000736373">
    <property type="component" value="Unassembled WGS sequence"/>
</dbReference>
<protein>
    <submittedName>
        <fullName evidence="4">NUDIX domain-containing protein</fullName>
    </submittedName>
</protein>
<dbReference type="InterPro" id="IPR020084">
    <property type="entry name" value="NUDIX_hydrolase_CS"/>
</dbReference>
<proteinExistence type="predicted"/>
<evidence type="ECO:0000256" key="2">
    <source>
        <dbReference type="ARBA" id="ARBA00022801"/>
    </source>
</evidence>
<dbReference type="Gene3D" id="3.90.79.10">
    <property type="entry name" value="Nucleoside Triphosphate Pyrophosphohydrolase"/>
    <property type="match status" value="1"/>
</dbReference>
<dbReference type="EMBL" id="VZQQ01000015">
    <property type="protein sequence ID" value="MBC8748679.1"/>
    <property type="molecule type" value="Genomic_DNA"/>
</dbReference>
<dbReference type="PANTHER" id="PTHR43736">
    <property type="entry name" value="ADP-RIBOSE PYROPHOSPHATASE"/>
    <property type="match status" value="1"/>
</dbReference>
<dbReference type="PANTHER" id="PTHR43736:SF1">
    <property type="entry name" value="DIHYDRONEOPTERIN TRIPHOSPHATE DIPHOSPHATASE"/>
    <property type="match status" value="1"/>
</dbReference>
<dbReference type="PROSITE" id="PS51462">
    <property type="entry name" value="NUDIX"/>
    <property type="match status" value="1"/>
</dbReference>